<dbReference type="InterPro" id="IPR005154">
    <property type="entry name" value="Glyco_hydro_67_aGlcAse_N"/>
</dbReference>
<evidence type="ECO:0008006" key="6">
    <source>
        <dbReference type="Google" id="ProtNLM"/>
    </source>
</evidence>
<dbReference type="EMBL" id="SWFS01000066">
    <property type="protein sequence ID" value="KAA8917114.1"/>
    <property type="molecule type" value="Genomic_DNA"/>
</dbReference>
<evidence type="ECO:0000313" key="4">
    <source>
        <dbReference type="EMBL" id="KAA8917114.1"/>
    </source>
</evidence>
<protein>
    <recommendedName>
        <fullName evidence="6">Alpha-glucuronidase</fullName>
    </recommendedName>
</protein>
<dbReference type="InterPro" id="IPR011100">
    <property type="entry name" value="Glyco_hydro_67_cat"/>
</dbReference>
<dbReference type="Proteomes" id="UP000761534">
    <property type="component" value="Unassembled WGS sequence"/>
</dbReference>
<dbReference type="VEuPathDB" id="FungiDB:TRICI_000786"/>
<dbReference type="InterPro" id="IPR029018">
    <property type="entry name" value="Hex-like_dom2"/>
</dbReference>
<dbReference type="GO" id="GO:0005576">
    <property type="term" value="C:extracellular region"/>
    <property type="evidence" value="ECO:0007669"/>
    <property type="project" value="InterPro"/>
</dbReference>
<dbReference type="GO" id="GO:0046559">
    <property type="term" value="F:alpha-glucuronidase activity"/>
    <property type="evidence" value="ECO:0007669"/>
    <property type="project" value="InterPro"/>
</dbReference>
<dbReference type="GO" id="GO:0045493">
    <property type="term" value="P:xylan catabolic process"/>
    <property type="evidence" value="ECO:0007669"/>
    <property type="project" value="InterPro"/>
</dbReference>
<dbReference type="PANTHER" id="PTHR39207">
    <property type="entry name" value="ALPHA-GLUCURONIDASE A"/>
    <property type="match status" value="1"/>
</dbReference>
<evidence type="ECO:0000256" key="1">
    <source>
        <dbReference type="ARBA" id="ARBA00022801"/>
    </source>
</evidence>
<dbReference type="Pfam" id="PF07488">
    <property type="entry name" value="Glyco_hydro_67M"/>
    <property type="match status" value="1"/>
</dbReference>
<organism evidence="4 5">
    <name type="scientific">Trichomonascus ciferrii</name>
    <dbReference type="NCBI Taxonomy" id="44093"/>
    <lineage>
        <taxon>Eukaryota</taxon>
        <taxon>Fungi</taxon>
        <taxon>Dikarya</taxon>
        <taxon>Ascomycota</taxon>
        <taxon>Saccharomycotina</taxon>
        <taxon>Dipodascomycetes</taxon>
        <taxon>Dipodascales</taxon>
        <taxon>Trichomonascaceae</taxon>
        <taxon>Trichomonascus</taxon>
        <taxon>Trichomonascus ciferrii complex</taxon>
    </lineage>
</organism>
<dbReference type="AlphaFoldDB" id="A0A642VCY8"/>
<dbReference type="SUPFAM" id="SSF55545">
    <property type="entry name" value="beta-N-acetylhexosaminidase-like domain"/>
    <property type="match status" value="1"/>
</dbReference>
<dbReference type="SUPFAM" id="SSF51445">
    <property type="entry name" value="(Trans)glycosidases"/>
    <property type="match status" value="1"/>
</dbReference>
<feature type="domain" description="Glycosyl hydrolase family 67 catalytic" evidence="3">
    <location>
        <begin position="107"/>
        <end position="424"/>
    </location>
</feature>
<dbReference type="Pfam" id="PF03648">
    <property type="entry name" value="Glyco_hydro_67N"/>
    <property type="match status" value="1"/>
</dbReference>
<name>A0A642VCY8_9ASCO</name>
<dbReference type="OrthoDB" id="6501611at2759"/>
<accession>A0A642VCY8</accession>
<keyword evidence="5" id="KW-1185">Reference proteome</keyword>
<gene>
    <name evidence="4" type="ORF">TRICI_000786</name>
</gene>
<evidence type="ECO:0000259" key="3">
    <source>
        <dbReference type="Pfam" id="PF07488"/>
    </source>
</evidence>
<reference evidence="4" key="1">
    <citation type="journal article" date="2019" name="G3 (Bethesda)">
        <title>Genome Assemblies of Two Rare Opportunistic Yeast Pathogens: Diutina rugosa (syn. Candida rugosa) and Trichomonascus ciferrii (syn. Candida ciferrii).</title>
        <authorList>
            <person name="Mixao V."/>
            <person name="Saus E."/>
            <person name="Hansen A.P."/>
            <person name="Lass-Florl C."/>
            <person name="Gabaldon T."/>
        </authorList>
    </citation>
    <scope>NUCLEOTIDE SEQUENCE</scope>
    <source>
        <strain evidence="4">CBS 4856</strain>
    </source>
</reference>
<comment type="caution">
    <text evidence="4">The sequence shown here is derived from an EMBL/GenBank/DDBJ whole genome shotgun (WGS) entry which is preliminary data.</text>
</comment>
<dbReference type="Gene3D" id="3.30.379.10">
    <property type="entry name" value="Chitobiase/beta-hexosaminidase domain 2-like"/>
    <property type="match status" value="1"/>
</dbReference>
<evidence type="ECO:0000313" key="5">
    <source>
        <dbReference type="Proteomes" id="UP000761534"/>
    </source>
</evidence>
<sequence length="425" mass="47148">MNLPNEIVALNHSETSPVFTAGNEVLRGLEGIFDHHASVKHDGCGSRSNVVIGTAHAFKSSCTGVIVPEIEEGFWLSINGSSVKIVGQNDRGALYGAFEYLGMMAQGNFTAVDYVTNPDQPIRWVNQWDNFDGTIERGYEGPSIFFANYSIVDDLGRANEYARLLASIRVNGIVVNNVNANETLLKDENIIGLARIADVFRPWGIPIGISLNFAAPKDLGGLETFDPLDQKVIQFWQDRSDTIYKLIPDLAGYLVKGDSEGQEGPLTYNRTLADGANLFANAIKKYGGIVMYRAFVYEKLNKTDWKSDRAKAAYDYFQPLDGKFEDNVVVQVKYGPIDFQVREAISPLFGSLRHTNVAVELQITQEYLGQQCHLVYLPPLWRTVWDFDLRTDNESTLVSEVVSGRRFNRPLAGSAAVVNVGTNDT</sequence>
<dbReference type="Gene3D" id="3.20.20.80">
    <property type="entry name" value="Glycosidases"/>
    <property type="match status" value="1"/>
</dbReference>
<proteinExistence type="predicted"/>
<dbReference type="InterPro" id="IPR017853">
    <property type="entry name" value="GH"/>
</dbReference>
<evidence type="ECO:0000259" key="2">
    <source>
        <dbReference type="Pfam" id="PF03648"/>
    </source>
</evidence>
<dbReference type="PANTHER" id="PTHR39207:SF1">
    <property type="entry name" value="ALPHA-GLUCURONIDASE A"/>
    <property type="match status" value="1"/>
</dbReference>
<keyword evidence="1" id="KW-0378">Hydrolase</keyword>
<feature type="domain" description="Alpha glucuronidase N-terminal" evidence="2">
    <location>
        <begin position="2"/>
        <end position="100"/>
    </location>
</feature>